<protein>
    <submittedName>
        <fullName evidence="1">Uncharacterized protein</fullName>
    </submittedName>
</protein>
<keyword evidence="2" id="KW-1185">Reference proteome</keyword>
<proteinExistence type="predicted"/>
<reference evidence="1" key="1">
    <citation type="submission" date="2022-04" db="EMBL/GenBank/DDBJ databases">
        <title>Genome of the entomopathogenic fungus Entomophthora muscae.</title>
        <authorList>
            <person name="Elya C."/>
            <person name="Lovett B.R."/>
            <person name="Lee E."/>
            <person name="Macias A.M."/>
            <person name="Hajek A.E."/>
            <person name="De Bivort B.L."/>
            <person name="Kasson M.T."/>
            <person name="De Fine Licht H.H."/>
            <person name="Stajich J.E."/>
        </authorList>
    </citation>
    <scope>NUCLEOTIDE SEQUENCE</scope>
    <source>
        <strain evidence="1">Berkeley</strain>
    </source>
</reference>
<comment type="caution">
    <text evidence="1">The sequence shown here is derived from an EMBL/GenBank/DDBJ whole genome shotgun (WGS) entry which is preliminary data.</text>
</comment>
<accession>A0ACC2TGN3</accession>
<name>A0ACC2TGN3_9FUNG</name>
<gene>
    <name evidence="1" type="ORF">DSO57_1012976</name>
</gene>
<evidence type="ECO:0000313" key="1">
    <source>
        <dbReference type="EMBL" id="KAJ9073760.1"/>
    </source>
</evidence>
<evidence type="ECO:0000313" key="2">
    <source>
        <dbReference type="Proteomes" id="UP001165960"/>
    </source>
</evidence>
<organism evidence="1 2">
    <name type="scientific">Entomophthora muscae</name>
    <dbReference type="NCBI Taxonomy" id="34485"/>
    <lineage>
        <taxon>Eukaryota</taxon>
        <taxon>Fungi</taxon>
        <taxon>Fungi incertae sedis</taxon>
        <taxon>Zoopagomycota</taxon>
        <taxon>Entomophthoromycotina</taxon>
        <taxon>Entomophthoromycetes</taxon>
        <taxon>Entomophthorales</taxon>
        <taxon>Entomophthoraceae</taxon>
        <taxon>Entomophthora</taxon>
    </lineage>
</organism>
<dbReference type="EMBL" id="QTSX02002887">
    <property type="protein sequence ID" value="KAJ9073760.1"/>
    <property type="molecule type" value="Genomic_DNA"/>
</dbReference>
<dbReference type="Proteomes" id="UP001165960">
    <property type="component" value="Unassembled WGS sequence"/>
</dbReference>
<sequence length="66" mass="7273">MAPVAKTTLEGRATPPESRAEQESLAIPFTKKDRLFRKPSRSSTLLFYPTPNGLGSSHPSIYIQKA</sequence>